<dbReference type="Proteomes" id="UP001596958">
    <property type="component" value="Unassembled WGS sequence"/>
</dbReference>
<dbReference type="PANTHER" id="PTHR43179">
    <property type="entry name" value="RHAMNOSYLTRANSFERASE WBBL"/>
    <property type="match status" value="1"/>
</dbReference>
<sequence>MIKAGLVTVLFNADDVLDDFFKSLSIQSFKNYVLYIIDNSPSAATDKLIAHLSRRYQISNYIHIKNPENYGVAKGNNQGIELALRDGADYVILLNNDIAFVQPLLLEQLISTAVKKGEDIIIPKIYYYGTRKLWMAGGAFIHYKGTSATIGDKEEDNGQYNADRYVDYAPTCFMLCSKKVFDVAGLMDERYFVYYDDNDFVFRAKKRGFSIYYLHALEVFHKVSISTGGAESLFSIYYLNRNRILFIRKHYKFPLKQIALMHMMLTKGIRHFSYDKARKKQLIKAVKDGFSISVN</sequence>
<protein>
    <submittedName>
        <fullName evidence="5">Glycosyltransferase family 2 protein</fullName>
        <ecNumber evidence="5">2.4.-.-</ecNumber>
    </submittedName>
</protein>
<dbReference type="Gene3D" id="3.90.550.10">
    <property type="entry name" value="Spore Coat Polysaccharide Biosynthesis Protein SpsA, Chain A"/>
    <property type="match status" value="1"/>
</dbReference>
<dbReference type="GO" id="GO:0016757">
    <property type="term" value="F:glycosyltransferase activity"/>
    <property type="evidence" value="ECO:0007669"/>
    <property type="project" value="UniProtKB-KW"/>
</dbReference>
<keyword evidence="6" id="KW-1185">Reference proteome</keyword>
<organism evidence="5 6">
    <name type="scientific">Mucilaginibacter calamicampi</name>
    <dbReference type="NCBI Taxonomy" id="1302352"/>
    <lineage>
        <taxon>Bacteria</taxon>
        <taxon>Pseudomonadati</taxon>
        <taxon>Bacteroidota</taxon>
        <taxon>Sphingobacteriia</taxon>
        <taxon>Sphingobacteriales</taxon>
        <taxon>Sphingobacteriaceae</taxon>
        <taxon>Mucilaginibacter</taxon>
    </lineage>
</organism>
<proteinExistence type="inferred from homology"/>
<dbReference type="RefSeq" id="WP_377100366.1">
    <property type="nucleotide sequence ID" value="NZ_JBHTHU010000006.1"/>
</dbReference>
<evidence type="ECO:0000256" key="2">
    <source>
        <dbReference type="ARBA" id="ARBA00022676"/>
    </source>
</evidence>
<comment type="caution">
    <text evidence="5">The sequence shown here is derived from an EMBL/GenBank/DDBJ whole genome shotgun (WGS) entry which is preliminary data.</text>
</comment>
<evidence type="ECO:0000313" key="5">
    <source>
        <dbReference type="EMBL" id="MFD0750790.1"/>
    </source>
</evidence>
<feature type="domain" description="Glycosyltransferase 2-like" evidence="4">
    <location>
        <begin position="7"/>
        <end position="140"/>
    </location>
</feature>
<comment type="similarity">
    <text evidence="1">Belongs to the glycosyltransferase 2 family.</text>
</comment>
<evidence type="ECO:0000256" key="3">
    <source>
        <dbReference type="ARBA" id="ARBA00022679"/>
    </source>
</evidence>
<dbReference type="Pfam" id="PF00535">
    <property type="entry name" value="Glycos_transf_2"/>
    <property type="match status" value="1"/>
</dbReference>
<name>A0ABW2YYU1_9SPHI</name>
<dbReference type="SUPFAM" id="SSF53448">
    <property type="entry name" value="Nucleotide-diphospho-sugar transferases"/>
    <property type="match status" value="1"/>
</dbReference>
<dbReference type="EMBL" id="JBHTHU010000006">
    <property type="protein sequence ID" value="MFD0750790.1"/>
    <property type="molecule type" value="Genomic_DNA"/>
</dbReference>
<dbReference type="InterPro" id="IPR001173">
    <property type="entry name" value="Glyco_trans_2-like"/>
</dbReference>
<keyword evidence="2 5" id="KW-0328">Glycosyltransferase</keyword>
<dbReference type="EC" id="2.4.-.-" evidence="5"/>
<keyword evidence="3 5" id="KW-0808">Transferase</keyword>
<dbReference type="PANTHER" id="PTHR43179:SF12">
    <property type="entry name" value="GALACTOFURANOSYLTRANSFERASE GLFT2"/>
    <property type="match status" value="1"/>
</dbReference>
<evidence type="ECO:0000256" key="1">
    <source>
        <dbReference type="ARBA" id="ARBA00006739"/>
    </source>
</evidence>
<reference evidence="6" key="1">
    <citation type="journal article" date="2019" name="Int. J. Syst. Evol. Microbiol.">
        <title>The Global Catalogue of Microorganisms (GCM) 10K type strain sequencing project: providing services to taxonomists for standard genome sequencing and annotation.</title>
        <authorList>
            <consortium name="The Broad Institute Genomics Platform"/>
            <consortium name="The Broad Institute Genome Sequencing Center for Infectious Disease"/>
            <person name="Wu L."/>
            <person name="Ma J."/>
        </authorList>
    </citation>
    <scope>NUCLEOTIDE SEQUENCE [LARGE SCALE GENOMIC DNA]</scope>
    <source>
        <strain evidence="6">CCUG 63418</strain>
    </source>
</reference>
<gene>
    <name evidence="5" type="ORF">ACFQZS_11610</name>
</gene>
<accession>A0ABW2YYU1</accession>
<evidence type="ECO:0000259" key="4">
    <source>
        <dbReference type="Pfam" id="PF00535"/>
    </source>
</evidence>
<evidence type="ECO:0000313" key="6">
    <source>
        <dbReference type="Proteomes" id="UP001596958"/>
    </source>
</evidence>
<dbReference type="InterPro" id="IPR029044">
    <property type="entry name" value="Nucleotide-diphossugar_trans"/>
</dbReference>